<dbReference type="GO" id="GO:0031902">
    <property type="term" value="C:late endosome membrane"/>
    <property type="evidence" value="ECO:0007669"/>
    <property type="project" value="TreeGrafter"/>
</dbReference>
<dbReference type="GO" id="GO:0005794">
    <property type="term" value="C:Golgi apparatus"/>
    <property type="evidence" value="ECO:0007669"/>
    <property type="project" value="TreeGrafter"/>
</dbReference>
<sequence length="765" mass="84597">MEPLPLCSDNPNYFNEDCAAGGLAPGTSPTSPASEQKKHRFYHLKRLVTYSKLKRSATIDDGGGVPGGEYGSPPTPPTPRTAASIFRYRSNSASCSATLQQQQQSDATILQETHRHRANGASSPGGGCHDGVGGQSPPAAFCFNQAPPLSLFVPNGSNGRQSTMTERRRHSFGTSMHRQQQQQQQNQIPNIAGTILIGGLGGPIDFDVEQQKQSLAQQQNAHHHHHQYYLPHLHQFCTMTGSSNPSSLTHGGSGANGGHKGANSSKSSLLGPSPFWQLLPVMLCVISFATVLSVLVIYMDTNEIRHQQFRLNMSRDYDLMGVPQDNPALIKYVRDIHMKKYPMTFMRNSAAPTEELNFNNRHELTPEMAHLISDLLGRKRFGTFFQSLAGNSDSMMTAPWLAETMNWGGTLVEPDPRKYFSLRKQNAFRPNIQVVHACLSPNTYPKEVTLHHDDDSEVQINSVLDEETEWFHPRVKCFPVYTLMLAVNRTSIDLLSLGCHGQELQILQTIPFDRVHIKIITIHLVHFYEEDEMLIDIVDYVQSINRFLMSKSYKLVRSFERNFIYQHSSVASAAKRRLQLQQQQQQQQVSGGSSASGSVPILPRQQSSQQQQQQQSVLVHTNAINSGEKLDVSMAIHKGQEASSNSNAGTVKPPMAIAAAQTTSLPVAPVTISTDYKNPPAAENSSNVNDKLVLLRGSETDEPLDAETLDGDFVSDEDEQVLRKKAVARIWTEQLPSRVSRQDGTKKIDSGTHPVASQPPTVTTL</sequence>
<dbReference type="GO" id="GO:0005886">
    <property type="term" value="C:plasma membrane"/>
    <property type="evidence" value="ECO:0007669"/>
    <property type="project" value="TreeGrafter"/>
</dbReference>
<keyword evidence="2" id="KW-0472">Membrane</keyword>
<keyword evidence="4" id="KW-0808">Transferase</keyword>
<evidence type="ECO:0000256" key="2">
    <source>
        <dbReference type="SAM" id="Phobius"/>
    </source>
</evidence>
<feature type="compositionally biased region" description="Low complexity" evidence="1">
    <location>
        <begin position="581"/>
        <end position="598"/>
    </location>
</feature>
<name>A0A2M4CQ59_ANODA</name>
<feature type="region of interest" description="Disordered" evidence="1">
    <location>
        <begin position="581"/>
        <end position="618"/>
    </location>
</feature>
<dbReference type="InterPro" id="IPR006342">
    <property type="entry name" value="FkbM_mtfrase"/>
</dbReference>
<dbReference type="VEuPathDB" id="VectorBase:ADAR2_001134"/>
<dbReference type="InterPro" id="IPR053202">
    <property type="entry name" value="EGF_Rcpt_Signaling_Reg"/>
</dbReference>
<feature type="compositionally biased region" description="Basic and acidic residues" evidence="1">
    <location>
        <begin position="740"/>
        <end position="750"/>
    </location>
</feature>
<feature type="compositionally biased region" description="Low complexity" evidence="1">
    <location>
        <begin position="605"/>
        <end position="616"/>
    </location>
</feature>
<dbReference type="PANTHER" id="PTHR34009">
    <property type="entry name" value="PROTEIN STAR"/>
    <property type="match status" value="1"/>
</dbReference>
<dbReference type="VEuPathDB" id="VectorBase:ADAC009525"/>
<evidence type="ECO:0000259" key="3">
    <source>
        <dbReference type="Pfam" id="PF05050"/>
    </source>
</evidence>
<organism evidence="4">
    <name type="scientific">Anopheles darlingi</name>
    <name type="common">Mosquito</name>
    <dbReference type="NCBI Taxonomy" id="43151"/>
    <lineage>
        <taxon>Eukaryota</taxon>
        <taxon>Metazoa</taxon>
        <taxon>Ecdysozoa</taxon>
        <taxon>Arthropoda</taxon>
        <taxon>Hexapoda</taxon>
        <taxon>Insecta</taxon>
        <taxon>Pterygota</taxon>
        <taxon>Neoptera</taxon>
        <taxon>Endopterygota</taxon>
        <taxon>Diptera</taxon>
        <taxon>Nematocera</taxon>
        <taxon>Culicoidea</taxon>
        <taxon>Culicidae</taxon>
        <taxon>Anophelinae</taxon>
        <taxon>Anopheles</taxon>
    </lineage>
</organism>
<dbReference type="GO" id="GO:0016197">
    <property type="term" value="P:endosomal transport"/>
    <property type="evidence" value="ECO:0007669"/>
    <property type="project" value="TreeGrafter"/>
</dbReference>
<dbReference type="EMBL" id="GGFL01003298">
    <property type="protein sequence ID" value="MBW67476.1"/>
    <property type="molecule type" value="Transcribed_RNA"/>
</dbReference>
<dbReference type="Pfam" id="PF05050">
    <property type="entry name" value="Methyltransf_21"/>
    <property type="match status" value="1"/>
</dbReference>
<feature type="compositionally biased region" description="Gly residues" evidence="1">
    <location>
        <begin position="61"/>
        <end position="70"/>
    </location>
</feature>
<feature type="compositionally biased region" description="Gly residues" evidence="1">
    <location>
        <begin position="251"/>
        <end position="260"/>
    </location>
</feature>
<keyword evidence="4" id="KW-0418">Kinase</keyword>
<evidence type="ECO:0000256" key="1">
    <source>
        <dbReference type="SAM" id="MobiDB-lite"/>
    </source>
</evidence>
<feature type="region of interest" description="Disordered" evidence="1">
    <location>
        <begin position="737"/>
        <end position="765"/>
    </location>
</feature>
<dbReference type="GO" id="GO:0005789">
    <property type="term" value="C:endoplasmic reticulum membrane"/>
    <property type="evidence" value="ECO:0007669"/>
    <property type="project" value="TreeGrafter"/>
</dbReference>
<feature type="region of interest" description="Disordered" evidence="1">
    <location>
        <begin position="241"/>
        <end position="266"/>
    </location>
</feature>
<evidence type="ECO:0000313" key="4">
    <source>
        <dbReference type="EMBL" id="MBW67476.1"/>
    </source>
</evidence>
<feature type="region of interest" description="Disordered" evidence="1">
    <location>
        <begin position="57"/>
        <end position="82"/>
    </location>
</feature>
<keyword evidence="2" id="KW-1133">Transmembrane helix</keyword>
<dbReference type="GO" id="GO:0006888">
    <property type="term" value="P:endoplasmic reticulum to Golgi vesicle-mediated transport"/>
    <property type="evidence" value="ECO:0007669"/>
    <property type="project" value="TreeGrafter"/>
</dbReference>
<accession>A0A2M4CQ59</accession>
<reference evidence="4" key="1">
    <citation type="submission" date="2018-01" db="EMBL/GenBank/DDBJ databases">
        <title>An insight into the sialome of Amazonian anophelines.</title>
        <authorList>
            <person name="Ribeiro J.M."/>
            <person name="Scarpassa V."/>
            <person name="Calvo E."/>
        </authorList>
    </citation>
    <scope>NUCLEOTIDE SEQUENCE</scope>
</reference>
<feature type="domain" description="Methyltransferase FkbM" evidence="3">
    <location>
        <begin position="402"/>
        <end position="542"/>
    </location>
</feature>
<feature type="transmembrane region" description="Helical" evidence="2">
    <location>
        <begin position="275"/>
        <end position="298"/>
    </location>
</feature>
<protein>
    <submittedName>
        <fullName evidence="4">Putative bmp-2-inducible protein kinase</fullName>
    </submittedName>
</protein>
<dbReference type="PANTHER" id="PTHR34009:SF2">
    <property type="entry name" value="PROTEIN STAR"/>
    <property type="match status" value="1"/>
</dbReference>
<dbReference type="VEuPathDB" id="VectorBase:ADAR2_001623"/>
<dbReference type="VEuPathDB" id="VectorBase:ADAC004357"/>
<keyword evidence="2" id="KW-0812">Transmembrane</keyword>
<dbReference type="AlphaFoldDB" id="A0A2M4CQ59"/>
<dbReference type="GO" id="GO:0016301">
    <property type="term" value="F:kinase activity"/>
    <property type="evidence" value="ECO:0007669"/>
    <property type="project" value="UniProtKB-KW"/>
</dbReference>
<proteinExistence type="predicted"/>